<proteinExistence type="predicted"/>
<dbReference type="PROSITE" id="PS00019">
    <property type="entry name" value="ACTININ_1"/>
    <property type="match status" value="1"/>
</dbReference>
<name>A0A8C9JGW9_PANTA</name>
<evidence type="ECO:0000256" key="1">
    <source>
        <dbReference type="ARBA" id="ARBA00022737"/>
    </source>
</evidence>
<dbReference type="InterPro" id="IPR001715">
    <property type="entry name" value="CH_dom"/>
</dbReference>
<reference evidence="5" key="2">
    <citation type="submission" date="2025-09" db="UniProtKB">
        <authorList>
            <consortium name="Ensembl"/>
        </authorList>
    </citation>
    <scope>IDENTIFICATION</scope>
</reference>
<dbReference type="InterPro" id="IPR001589">
    <property type="entry name" value="Actinin_actin-bd_CS"/>
</dbReference>
<reference evidence="5" key="1">
    <citation type="submission" date="2025-08" db="UniProtKB">
        <authorList>
            <consortium name="Ensembl"/>
        </authorList>
    </citation>
    <scope>IDENTIFICATION</scope>
</reference>
<dbReference type="Ensembl" id="ENSPTIT00000007489.1">
    <property type="protein sequence ID" value="ENSPTIP00000003780.1"/>
    <property type="gene ID" value="ENSPTIG00000006447.1"/>
</dbReference>
<accession>A0A8C9JGW9</accession>
<feature type="region of interest" description="Disordered" evidence="3">
    <location>
        <begin position="29"/>
        <end position="67"/>
    </location>
</feature>
<dbReference type="GeneTree" id="ENSGT00940000162855"/>
<dbReference type="Pfam" id="PF00307">
    <property type="entry name" value="CH"/>
    <property type="match status" value="2"/>
</dbReference>
<keyword evidence="6" id="KW-1185">Reference proteome</keyword>
<feature type="domain" description="Calponin-homology (CH)" evidence="4">
    <location>
        <begin position="83"/>
        <end position="197"/>
    </location>
</feature>
<dbReference type="SMART" id="SM00033">
    <property type="entry name" value="CH"/>
    <property type="match status" value="1"/>
</dbReference>
<dbReference type="CDD" id="cd21188">
    <property type="entry name" value="CH_PLEC-like_rpt1"/>
    <property type="match status" value="1"/>
</dbReference>
<dbReference type="PROSITE" id="PS50021">
    <property type="entry name" value="CH"/>
    <property type="match status" value="1"/>
</dbReference>
<dbReference type="InterPro" id="IPR036872">
    <property type="entry name" value="CH_dom_sf"/>
</dbReference>
<dbReference type="PROSITE" id="PS00020">
    <property type="entry name" value="ACTININ_2"/>
    <property type="match status" value="1"/>
</dbReference>
<dbReference type="GO" id="GO:0003779">
    <property type="term" value="F:actin binding"/>
    <property type="evidence" value="ECO:0007669"/>
    <property type="project" value="UniProtKB-KW"/>
</dbReference>
<protein>
    <recommendedName>
        <fullName evidence="4">Calponin-homology (CH) domain-containing protein</fullName>
    </recommendedName>
</protein>
<evidence type="ECO:0000313" key="6">
    <source>
        <dbReference type="Proteomes" id="UP000675900"/>
    </source>
</evidence>
<keyword evidence="1" id="KW-0677">Repeat</keyword>
<evidence type="ECO:0000256" key="3">
    <source>
        <dbReference type="SAM" id="MobiDB-lite"/>
    </source>
</evidence>
<dbReference type="Proteomes" id="UP000675900">
    <property type="component" value="Unassembled WGS sequence"/>
</dbReference>
<organism evidence="5 6">
    <name type="scientific">Panthera tigris altaica</name>
    <name type="common">Siberian tiger</name>
    <dbReference type="NCBI Taxonomy" id="74533"/>
    <lineage>
        <taxon>Eukaryota</taxon>
        <taxon>Metazoa</taxon>
        <taxon>Chordata</taxon>
        <taxon>Craniata</taxon>
        <taxon>Vertebrata</taxon>
        <taxon>Euteleostomi</taxon>
        <taxon>Mammalia</taxon>
        <taxon>Eutheria</taxon>
        <taxon>Laurasiatheria</taxon>
        <taxon>Carnivora</taxon>
        <taxon>Feliformia</taxon>
        <taxon>Felidae</taxon>
        <taxon>Pantherinae</taxon>
        <taxon>Panthera</taxon>
    </lineage>
</organism>
<dbReference type="Gene3D" id="1.10.418.10">
    <property type="entry name" value="Calponin-like domain"/>
    <property type="match status" value="2"/>
</dbReference>
<keyword evidence="2" id="KW-0009">Actin-binding</keyword>
<sequence>CDIPLHPPEEVSQNFFRSSVWVRAVAEDASGGSSSSPSPGDTLPWNLGKTQRTRRGGGGSGGNGSVLDPAERAVIRIADERDRVQKKTFTKWVNKHLIKRHISDLYEDLRDGHNLISLLEVLSGDSLVRKVQFSLDYHRHRQVKLVNIRNDDIADGNPKLTLGLIWTIILHFQISDIQVSGQSEDMTAKEKLLLWSQRMVEGYQGLHCDNFTSSWRDGRLFNAIIHRSSSASLSVCRPAPRPSLSHLPLCPQAHAH</sequence>
<evidence type="ECO:0000256" key="2">
    <source>
        <dbReference type="ARBA" id="ARBA00023203"/>
    </source>
</evidence>
<evidence type="ECO:0000313" key="5">
    <source>
        <dbReference type="Ensembl" id="ENSPTIP00000003780.1"/>
    </source>
</evidence>
<dbReference type="FunFam" id="1.10.418.10:FF:000048">
    <property type="entry name" value="Short stop, isoform B"/>
    <property type="match status" value="1"/>
</dbReference>
<dbReference type="SUPFAM" id="SSF47576">
    <property type="entry name" value="Calponin-homology domain, CH-domain"/>
    <property type="match status" value="1"/>
</dbReference>
<dbReference type="PANTHER" id="PTHR11915">
    <property type="entry name" value="SPECTRIN/FILAMIN RELATED CYTOSKELETAL PROTEIN"/>
    <property type="match status" value="1"/>
</dbReference>
<feature type="compositionally biased region" description="Low complexity" evidence="3">
    <location>
        <begin position="30"/>
        <end position="40"/>
    </location>
</feature>
<evidence type="ECO:0000259" key="4">
    <source>
        <dbReference type="PROSITE" id="PS50021"/>
    </source>
</evidence>
<dbReference type="AlphaFoldDB" id="A0A8C9JGW9"/>